<comment type="caution">
    <text evidence="1">The sequence shown here is derived from an EMBL/GenBank/DDBJ whole genome shotgun (WGS) entry which is preliminary data.</text>
</comment>
<dbReference type="Pfam" id="PF13578">
    <property type="entry name" value="Methyltransf_24"/>
    <property type="match status" value="1"/>
</dbReference>
<dbReference type="Gene3D" id="3.40.50.150">
    <property type="entry name" value="Vaccinia Virus protein VP39"/>
    <property type="match status" value="1"/>
</dbReference>
<reference evidence="1" key="1">
    <citation type="submission" date="2021-02" db="EMBL/GenBank/DDBJ databases">
        <authorList>
            <person name="Cremers G."/>
            <person name="Picone N."/>
        </authorList>
    </citation>
    <scope>NUCLEOTIDE SEQUENCE</scope>
    <source>
        <strain evidence="1">PQ17</strain>
    </source>
</reference>
<accession>A0A8J2BJW4</accession>
<dbReference type="CDD" id="cd02440">
    <property type="entry name" value="AdoMet_MTases"/>
    <property type="match status" value="1"/>
</dbReference>
<name>A0A8J2BJW4_9BACT</name>
<evidence type="ECO:0000313" key="1">
    <source>
        <dbReference type="EMBL" id="CAF0694294.1"/>
    </source>
</evidence>
<proteinExistence type="predicted"/>
<evidence type="ECO:0008006" key="3">
    <source>
        <dbReference type="Google" id="ProtNLM"/>
    </source>
</evidence>
<dbReference type="Proteomes" id="UP000663859">
    <property type="component" value="Unassembled WGS sequence"/>
</dbReference>
<gene>
    <name evidence="1" type="ORF">MPNT_160005</name>
</gene>
<keyword evidence="2" id="KW-1185">Reference proteome</keyword>
<dbReference type="RefSeq" id="WP_174582984.1">
    <property type="nucleotide sequence ID" value="NZ_CAJNOB010000008.1"/>
</dbReference>
<dbReference type="AlphaFoldDB" id="A0A8J2BJW4"/>
<sequence>MKRSFKSIITADNHLGGRFHNWDGKFIGWREMARLPENVIYIFQSKVLGERPELPWWPFPAVEAIKAILRPEWRVIEFGSGSSTLWLARRSREVVSIENDPKWYERVKGRLEKVGVKNVKLLLRDDETYPCVDEFPDRYFDLAIVDGWNRKACVRNVLEKIKPGGYLYLDNSDSDKDYALNGPGECREAQKIIRAYCASHPDARLQYLSGLLIGDLQSCEGMLLRCSSL</sequence>
<evidence type="ECO:0000313" key="2">
    <source>
        <dbReference type="Proteomes" id="UP000663859"/>
    </source>
</evidence>
<dbReference type="InterPro" id="IPR029063">
    <property type="entry name" value="SAM-dependent_MTases_sf"/>
</dbReference>
<dbReference type="SUPFAM" id="SSF53335">
    <property type="entry name" value="S-adenosyl-L-methionine-dependent methyltransferases"/>
    <property type="match status" value="1"/>
</dbReference>
<protein>
    <recommendedName>
        <fullName evidence="3">Class I SAM-dependent methyltransferase</fullName>
    </recommendedName>
</protein>
<organism evidence="1 2">
    <name type="scientific">Candidatus Methylacidithermus pantelleriae</name>
    <dbReference type="NCBI Taxonomy" id="2744239"/>
    <lineage>
        <taxon>Bacteria</taxon>
        <taxon>Pseudomonadati</taxon>
        <taxon>Verrucomicrobiota</taxon>
        <taxon>Methylacidiphilae</taxon>
        <taxon>Methylacidiphilales</taxon>
        <taxon>Methylacidiphilaceae</taxon>
        <taxon>Candidatus Methylacidithermus</taxon>
    </lineage>
</organism>
<dbReference type="EMBL" id="CAJNOB010000008">
    <property type="protein sequence ID" value="CAF0694294.1"/>
    <property type="molecule type" value="Genomic_DNA"/>
</dbReference>